<sequence>MNADETTCPDCAETIKAAAKVCKHCGYRFQSTALEGKEPEPTLPTEGGAATAEDNAKWGGNPVGALIFGGLAVAFIVAAVIKFSSGPMEQAQSINESVEAAMNASNAADAAMNDAMAAADAAMNIKASVSSADLVRVCRAAVAHMMGKSPSIMKVVSNRGGIVRIQYKRPDDGTIWKDDCRLEGQRVMWRSVDAFGASGAGRWRNDPNDEVITYSIDGSTIRIGQKYSDGTYDAADYTVAG</sequence>
<dbReference type="AlphaFoldDB" id="A0A7M2GGP5"/>
<keyword evidence="1" id="KW-0812">Transmembrane</keyword>
<evidence type="ECO:0000313" key="3">
    <source>
        <dbReference type="EMBL" id="QOT71871.1"/>
    </source>
</evidence>
<dbReference type="Proteomes" id="UP000593663">
    <property type="component" value="Chromosome 1"/>
</dbReference>
<protein>
    <submittedName>
        <fullName evidence="3">Zinc ribbon domain-containing protein</fullName>
    </submittedName>
</protein>
<name>A0A7M2GGP5_SPHSA</name>
<keyword evidence="1" id="KW-0472">Membrane</keyword>
<dbReference type="KEGG" id="sbar:H5V43_01445"/>
<feature type="transmembrane region" description="Helical" evidence="1">
    <location>
        <begin position="63"/>
        <end position="81"/>
    </location>
</feature>
<organism evidence="3 4">
    <name type="scientific">Sphingobium fuliginis (strain ATCC 27551)</name>
    <dbReference type="NCBI Taxonomy" id="336203"/>
    <lineage>
        <taxon>Bacteria</taxon>
        <taxon>Pseudomonadati</taxon>
        <taxon>Pseudomonadota</taxon>
        <taxon>Alphaproteobacteria</taxon>
        <taxon>Sphingomonadales</taxon>
        <taxon>Sphingomonadaceae</taxon>
        <taxon>Sphingobium</taxon>
    </lineage>
</organism>
<evidence type="ECO:0000256" key="1">
    <source>
        <dbReference type="SAM" id="Phobius"/>
    </source>
</evidence>
<reference evidence="4" key="1">
    <citation type="submission" date="2020-08" db="EMBL/GenBank/DDBJ databases">
        <title>Complete genome sequence of Sphingobium barthaii strain KK22, a high-molecular-weight polycyclic aromatic hydrocarbon-degrading soil bacterium.</title>
        <authorList>
            <person name="Mori J.F."/>
            <person name="Kanaly R.A."/>
        </authorList>
    </citation>
    <scope>NUCLEOTIDE SEQUENCE [LARGE SCALE GENOMIC DNA]</scope>
    <source>
        <strain evidence="4">KK22</strain>
    </source>
</reference>
<feature type="domain" description="UPF0547" evidence="2">
    <location>
        <begin position="7"/>
        <end position="31"/>
    </location>
</feature>
<dbReference type="Pfam" id="PF10571">
    <property type="entry name" value="UPF0547"/>
    <property type="match status" value="1"/>
</dbReference>
<proteinExistence type="predicted"/>
<keyword evidence="1" id="KW-1133">Transmembrane helix</keyword>
<dbReference type="InterPro" id="IPR018886">
    <property type="entry name" value="UPF0547"/>
</dbReference>
<dbReference type="EMBL" id="CP060035">
    <property type="protein sequence ID" value="QOT71871.1"/>
    <property type="molecule type" value="Genomic_DNA"/>
</dbReference>
<evidence type="ECO:0000313" key="4">
    <source>
        <dbReference type="Proteomes" id="UP000593663"/>
    </source>
</evidence>
<gene>
    <name evidence="3" type="ORF">H5V43_01445</name>
</gene>
<dbReference type="RefSeq" id="WP_128830737.1">
    <property type="nucleotide sequence ID" value="NZ_BATN01000033.1"/>
</dbReference>
<evidence type="ECO:0000259" key="2">
    <source>
        <dbReference type="Pfam" id="PF10571"/>
    </source>
</evidence>
<accession>A0A7M2GGP5</accession>